<name>N1VJL1_9LEPT</name>
<dbReference type="Proteomes" id="UP000012371">
    <property type="component" value="Unassembled WGS sequence"/>
</dbReference>
<evidence type="ECO:0000256" key="1">
    <source>
        <dbReference type="SAM" id="MobiDB-lite"/>
    </source>
</evidence>
<evidence type="ECO:0000313" key="3">
    <source>
        <dbReference type="Proteomes" id="UP000012371"/>
    </source>
</evidence>
<reference evidence="2" key="1">
    <citation type="submission" date="2013-03" db="EMBL/GenBank/DDBJ databases">
        <authorList>
            <person name="Harkins D.M."/>
            <person name="Durkin A.S."/>
            <person name="Brinkac L.M."/>
            <person name="Haft D.H."/>
            <person name="Selengut J.D."/>
            <person name="Sanka R."/>
            <person name="DePew J."/>
            <person name="Purushe J."/>
            <person name="Hartskeerl R.A."/>
            <person name="Ahmed A."/>
            <person name="van der Linden H."/>
            <person name="Goris M.G.A."/>
            <person name="Vinetz J.M."/>
            <person name="Sutton G.G."/>
            <person name="Nierman W.C."/>
            <person name="Fouts D.E."/>
        </authorList>
    </citation>
    <scope>NUCLEOTIDE SEQUENCE [LARGE SCALE GENOMIC DNA]</scope>
    <source>
        <strain evidence="2">LT 11-33</strain>
    </source>
</reference>
<comment type="caution">
    <text evidence="2">The sequence shown here is derived from an EMBL/GenBank/DDBJ whole genome shotgun (WGS) entry which is preliminary data.</text>
</comment>
<evidence type="ECO:0000313" key="2">
    <source>
        <dbReference type="EMBL" id="EMY59919.1"/>
    </source>
</evidence>
<proteinExistence type="predicted"/>
<dbReference type="RefSeq" id="WP_002975533.1">
    <property type="nucleotide sequence ID" value="NZ_AOGW02000020.1"/>
</dbReference>
<dbReference type="AlphaFoldDB" id="N1VJL1"/>
<feature type="region of interest" description="Disordered" evidence="1">
    <location>
        <begin position="1"/>
        <end position="20"/>
    </location>
</feature>
<organism evidence="2 3">
    <name type="scientific">Leptospira terpstrae serovar Hualin str. LT 11-33 = ATCC 700639</name>
    <dbReference type="NCBI Taxonomy" id="1257025"/>
    <lineage>
        <taxon>Bacteria</taxon>
        <taxon>Pseudomonadati</taxon>
        <taxon>Spirochaetota</taxon>
        <taxon>Spirochaetia</taxon>
        <taxon>Leptospirales</taxon>
        <taxon>Leptospiraceae</taxon>
        <taxon>Leptospira</taxon>
    </lineage>
</organism>
<dbReference type="STRING" id="1257025.LEP1GSC203_0077"/>
<dbReference type="EMBL" id="AOGW02000020">
    <property type="protein sequence ID" value="EMY59919.1"/>
    <property type="molecule type" value="Genomic_DNA"/>
</dbReference>
<dbReference type="OrthoDB" id="331789at2"/>
<sequence>MSERKKPIQSNIPPKPIGNSEYIVGTEKEFNNDVWTELLRSFGPYQLELIVKNNPAYKITFKEDPGLEKLKLELKQNPEIRYVEPNSRLEKKN</sequence>
<gene>
    <name evidence="2" type="ORF">LEP1GSC203_0077</name>
</gene>
<accession>N1VJL1</accession>
<keyword evidence="3" id="KW-1185">Reference proteome</keyword>
<protein>
    <submittedName>
        <fullName evidence="2">Uncharacterized protein</fullName>
    </submittedName>
</protein>